<dbReference type="Pfam" id="PF17035">
    <property type="entry name" value="BET"/>
    <property type="match status" value="2"/>
</dbReference>
<feature type="domain" description="Bromo" evidence="5">
    <location>
        <begin position="1"/>
        <end position="43"/>
    </location>
</feature>
<feature type="compositionally biased region" description="Basic residues" evidence="4">
    <location>
        <begin position="552"/>
        <end position="561"/>
    </location>
</feature>
<dbReference type="GO" id="GO:0005634">
    <property type="term" value="C:nucleus"/>
    <property type="evidence" value="ECO:0007669"/>
    <property type="project" value="TreeGrafter"/>
</dbReference>
<dbReference type="InterPro" id="IPR027353">
    <property type="entry name" value="NET_dom"/>
</dbReference>
<dbReference type="SMART" id="SM00297">
    <property type="entry name" value="BROMO"/>
    <property type="match status" value="3"/>
</dbReference>
<dbReference type="PRINTS" id="PR00503">
    <property type="entry name" value="BROMODOMAIN"/>
</dbReference>
<proteinExistence type="predicted"/>
<feature type="compositionally biased region" description="Basic and acidic residues" evidence="4">
    <location>
        <begin position="1393"/>
        <end position="1418"/>
    </location>
</feature>
<keyword evidence="8" id="KW-1185">Reference proteome</keyword>
<dbReference type="InterPro" id="IPR050935">
    <property type="entry name" value="Bromo_chromatin_reader"/>
</dbReference>
<dbReference type="GO" id="GO:0000785">
    <property type="term" value="C:chromatin"/>
    <property type="evidence" value="ECO:0007669"/>
    <property type="project" value="TreeGrafter"/>
</dbReference>
<feature type="compositionally biased region" description="Polar residues" evidence="4">
    <location>
        <begin position="610"/>
        <end position="625"/>
    </location>
</feature>
<dbReference type="GO" id="GO:0006338">
    <property type="term" value="P:chromatin remodeling"/>
    <property type="evidence" value="ECO:0007669"/>
    <property type="project" value="TreeGrafter"/>
</dbReference>
<organism evidence="7 8">
    <name type="scientific">Clonorchis sinensis</name>
    <name type="common">Chinese liver fluke</name>
    <dbReference type="NCBI Taxonomy" id="79923"/>
    <lineage>
        <taxon>Eukaryota</taxon>
        <taxon>Metazoa</taxon>
        <taxon>Spiralia</taxon>
        <taxon>Lophotrochozoa</taxon>
        <taxon>Platyhelminthes</taxon>
        <taxon>Trematoda</taxon>
        <taxon>Digenea</taxon>
        <taxon>Opisthorchiida</taxon>
        <taxon>Opisthorchiata</taxon>
        <taxon>Opisthorchiidae</taxon>
        <taxon>Clonorchis</taxon>
    </lineage>
</organism>
<sequence length="1466" mass="164836">MDLGTIKQRLNLKFYHSSSECLDDLFTMFRNCYIFNKPGDDVVAMAMKLEQLARERLKSMPSPETEICPQKNSKSTKPVPSLRSTDDPPAPLPDLNHVEGLNGTSLSSEPSGPAIRSSSSSTGKKASKKKMENLLDDLPQTPHSLDDPSRDRRQIKKPKRDYEERSVAKRLRLSEALKACSNILKDISSQRYRDLNHLFLKPVDAEAMGLHDYHDVVKKAMDLSTVKTKLETGQYHSKYEFADDIRLMFNNCYKYNGEDSDVAKVGKLLQAIFEESFAKVPDDESEVVPSPDRSIDQNLYQLIQNAIKEHQRLTVQFQRCNEELQRSAANLNSIISTLNTQAKRGQVPQLNSVPLGQSAGASVRPVSNESFDDGVSSRKGRQSQSKSKYRQTTALQTSSAPTLNATNATGHPQSTVHGYATDEEMSENNVRPMTYDEKRQLSIDINKLPGEKLGRVVQIIQQREPSHRDCNPDEIEIDFETLQHTTLRELEKYVKSVLQKAKSGSRKYVKKGPNTATPGKSREECMKEKTEEIESRLREMRGLPSSASGFHNAHHNKKQHSSNRLSASSSSGSDSESTSDSSESDSSDSKSDRVIRQGANATATPERISASCTPPTTNVGTTAASPQKKRNVDSVCSRGDAVSCSTDHPVTNAGDADRIDDASETESDSGSPCALRQPVWATSPYTKRQVQPTESSQTPSKAVPVSAGTSVPPPEHESVISASKVAQNPPHTTVDSTEPLGVDRANKAGKELEEKQAAALQIMREARRQSEWTSRAAEERANREREEAERRRQEAEMAREAERRRDEELRRAEEERRSLIEARKREDKAKLKALVGVPERINAHELLSEFENSVDLSYIDACFAMRREYRVRLFGRYSAPLRAPVVIMDSSVLMEPGPHSSKSYPSMQTTNQLEYIKKEVINRLLKEKYVWPFTRLVDHERLNLPDYPKIVKHPMDLGTIKQRLNLKFYHSSVECFDDLFTMFRNCYIFNKPGDDIVGMAVKLEQLARELLKSMPIPETKIHPEKNSKSSRPGSSSRLRPVDQSPVRASSLKQASMTLVPDGRSSSTRKKASKKKMESFSDPPRSVQSTGDSSHQVKKLKPEYSERHTDKSVHLSAALKQCSNILSEISSYRYKELNHFFIKPVDARSMGLHDYHNIVKKPMDLHTVKVKLDSGQYHTRSDFAEDVRLIFTNCYKYNGESSDVGKIGKVLSGIFEDFLSKVPADNEDLDQLIQNSIKEHQRLTVQFQQCNDELQRSTAELSSILNTLNSQAKRALHHSTVPVPNSTEVSGYPQSIMCGYEIDEEMPERNVQLMTYDEKRQLSLDINKLPGEKLGQVIQIIQQHEPSHRDCNPDEIELDFETLQHTTLRELEQYVKAVLRNAKMSSRKVVKKDTLVTPEKSRDVSLTAKAREIENRIPKTPEPPSNVRSIRSTLGVKEQRGSNRLSDSSSSGDDSESTSDPSDSSDN</sequence>
<feature type="compositionally biased region" description="Acidic residues" evidence="4">
    <location>
        <begin position="1452"/>
        <end position="1466"/>
    </location>
</feature>
<feature type="domain" description="NET" evidence="6">
    <location>
        <begin position="423"/>
        <end position="505"/>
    </location>
</feature>
<evidence type="ECO:0000313" key="7">
    <source>
        <dbReference type="EMBL" id="GAA29956.2"/>
    </source>
</evidence>
<feature type="compositionally biased region" description="Low complexity" evidence="4">
    <location>
        <begin position="562"/>
        <end position="581"/>
    </location>
</feature>
<dbReference type="FunFam" id="1.20.1270.220:FF:000001">
    <property type="entry name" value="bromodomain-containing protein 2 isoform X1"/>
    <property type="match status" value="2"/>
</dbReference>
<feature type="domain" description="Bromo" evidence="5">
    <location>
        <begin position="191"/>
        <end position="263"/>
    </location>
</feature>
<dbReference type="InterPro" id="IPR036427">
    <property type="entry name" value="Bromodomain-like_sf"/>
</dbReference>
<dbReference type="PANTHER" id="PTHR22880">
    <property type="entry name" value="FALZ-RELATED BROMODOMAIN-CONTAINING PROTEINS"/>
    <property type="match status" value="1"/>
</dbReference>
<evidence type="ECO:0000259" key="5">
    <source>
        <dbReference type="PROSITE" id="PS50014"/>
    </source>
</evidence>
<evidence type="ECO:0000313" key="8">
    <source>
        <dbReference type="Proteomes" id="UP000008909"/>
    </source>
</evidence>
<accession>H2KP61</accession>
<feature type="compositionally biased region" description="Polar residues" evidence="4">
    <location>
        <begin position="683"/>
        <end position="700"/>
    </location>
</feature>
<feature type="region of interest" description="Disordered" evidence="4">
    <location>
        <begin position="1393"/>
        <end position="1466"/>
    </location>
</feature>
<dbReference type="PROSITE" id="PS00633">
    <property type="entry name" value="BROMODOMAIN_1"/>
    <property type="match status" value="2"/>
</dbReference>
<dbReference type="PANTHER" id="PTHR22880:SF225">
    <property type="entry name" value="BROMODOMAIN-CONTAINING PROTEIN BET-1-RELATED"/>
    <property type="match status" value="1"/>
</dbReference>
<dbReference type="Gene3D" id="1.20.1270.220">
    <property type="match status" value="2"/>
</dbReference>
<feature type="compositionally biased region" description="Polar residues" evidence="4">
    <location>
        <begin position="392"/>
        <end position="416"/>
    </location>
</feature>
<keyword evidence="3" id="KW-0175">Coiled coil</keyword>
<evidence type="ECO:0000256" key="1">
    <source>
        <dbReference type="ARBA" id="ARBA00023117"/>
    </source>
</evidence>
<dbReference type="PROSITE" id="PS51525">
    <property type="entry name" value="NET"/>
    <property type="match status" value="2"/>
</dbReference>
<feature type="compositionally biased region" description="Basic and acidic residues" evidence="4">
    <location>
        <begin position="520"/>
        <end position="541"/>
    </location>
</feature>
<dbReference type="GO" id="GO:0006355">
    <property type="term" value="P:regulation of DNA-templated transcription"/>
    <property type="evidence" value="ECO:0007669"/>
    <property type="project" value="TreeGrafter"/>
</dbReference>
<keyword evidence="1 2" id="KW-0103">Bromodomain</keyword>
<feature type="compositionally biased region" description="Polar residues" evidence="4">
    <location>
        <begin position="720"/>
        <end position="736"/>
    </location>
</feature>
<dbReference type="PROSITE" id="PS50014">
    <property type="entry name" value="BROMODOMAIN_2"/>
    <property type="match status" value="4"/>
</dbReference>
<feature type="region of interest" description="Disordered" evidence="4">
    <location>
        <begin position="766"/>
        <end position="813"/>
    </location>
</feature>
<feature type="compositionally biased region" description="Low complexity" evidence="4">
    <location>
        <begin position="1029"/>
        <end position="1038"/>
    </location>
</feature>
<feature type="domain" description="NET" evidence="6">
    <location>
        <begin position="1303"/>
        <end position="1385"/>
    </location>
</feature>
<dbReference type="InterPro" id="IPR038336">
    <property type="entry name" value="NET_sf"/>
</dbReference>
<evidence type="ECO:0000256" key="2">
    <source>
        <dbReference type="PROSITE-ProRule" id="PRU00035"/>
    </source>
</evidence>
<feature type="compositionally biased region" description="Polar residues" evidence="4">
    <location>
        <begin position="1046"/>
        <end position="1056"/>
    </location>
</feature>
<feature type="domain" description="Bromo" evidence="5">
    <location>
        <begin position="925"/>
        <end position="997"/>
    </location>
</feature>
<feature type="region of interest" description="Disordered" evidence="4">
    <location>
        <begin position="56"/>
        <end position="166"/>
    </location>
</feature>
<feature type="compositionally biased region" description="Basic and acidic residues" evidence="4">
    <location>
        <begin position="1099"/>
        <end position="1110"/>
    </location>
</feature>
<evidence type="ECO:0000259" key="6">
    <source>
        <dbReference type="PROSITE" id="PS51525"/>
    </source>
</evidence>
<feature type="region of interest" description="Disordered" evidence="4">
    <location>
        <begin position="1014"/>
        <end position="1110"/>
    </location>
</feature>
<dbReference type="EMBL" id="DF142878">
    <property type="protein sequence ID" value="GAA29956.2"/>
    <property type="molecule type" value="Genomic_DNA"/>
</dbReference>
<dbReference type="InterPro" id="IPR001487">
    <property type="entry name" value="Bromodomain"/>
</dbReference>
<gene>
    <name evidence="7" type="ORF">CLF_101385</name>
</gene>
<feature type="domain" description="Bromo" evidence="5">
    <location>
        <begin position="1132"/>
        <end position="1204"/>
    </location>
</feature>
<feature type="region of interest" description="Disordered" evidence="4">
    <location>
        <begin position="350"/>
        <end position="428"/>
    </location>
</feature>
<dbReference type="Pfam" id="PF00439">
    <property type="entry name" value="Bromodomain"/>
    <property type="match status" value="4"/>
</dbReference>
<dbReference type="SUPFAM" id="SSF47370">
    <property type="entry name" value="Bromodomain"/>
    <property type="match status" value="4"/>
</dbReference>
<dbReference type="Gene3D" id="1.20.920.10">
    <property type="entry name" value="Bromodomain-like"/>
    <property type="match status" value="4"/>
</dbReference>
<feature type="coiled-coil region" evidence="3">
    <location>
        <begin position="303"/>
        <end position="341"/>
    </location>
</feature>
<protein>
    <submittedName>
        <fullName evidence="7">Bromodomain-containing protein 3</fullName>
    </submittedName>
</protein>
<evidence type="ECO:0000256" key="3">
    <source>
        <dbReference type="SAM" id="Coils"/>
    </source>
</evidence>
<feature type="compositionally biased region" description="Low complexity" evidence="4">
    <location>
        <begin position="107"/>
        <end position="124"/>
    </location>
</feature>
<name>H2KP61_CLOSI</name>
<feature type="region of interest" description="Disordered" evidence="4">
    <location>
        <begin position="501"/>
        <end position="742"/>
    </location>
</feature>
<dbReference type="Proteomes" id="UP000008909">
    <property type="component" value="Unassembled WGS sequence"/>
</dbReference>
<evidence type="ECO:0000256" key="4">
    <source>
        <dbReference type="SAM" id="MobiDB-lite"/>
    </source>
</evidence>
<dbReference type="InterPro" id="IPR018359">
    <property type="entry name" value="Bromodomain_CS"/>
</dbReference>
<reference evidence="7" key="1">
    <citation type="journal article" date="2011" name="Genome Biol.">
        <title>The draft genome of the carcinogenic human liver fluke Clonorchis sinensis.</title>
        <authorList>
            <person name="Wang X."/>
            <person name="Chen W."/>
            <person name="Huang Y."/>
            <person name="Sun J."/>
            <person name="Men J."/>
            <person name="Liu H."/>
            <person name="Luo F."/>
            <person name="Guo L."/>
            <person name="Lv X."/>
            <person name="Deng C."/>
            <person name="Zhou C."/>
            <person name="Fan Y."/>
            <person name="Li X."/>
            <person name="Huang L."/>
            <person name="Hu Y."/>
            <person name="Liang C."/>
            <person name="Hu X."/>
            <person name="Xu J."/>
            <person name="Yu X."/>
        </authorList>
    </citation>
    <scope>NUCLEOTIDE SEQUENCE [LARGE SCALE GENOMIC DNA]</scope>
    <source>
        <strain evidence="7">Henan</strain>
    </source>
</reference>
<reference key="2">
    <citation type="submission" date="2011-10" db="EMBL/GenBank/DDBJ databases">
        <title>The genome and transcriptome sequence of Clonorchis sinensis provide insights into the carcinogenic liver fluke.</title>
        <authorList>
            <person name="Wang X."/>
            <person name="Huang Y."/>
            <person name="Chen W."/>
            <person name="Liu H."/>
            <person name="Guo L."/>
            <person name="Chen Y."/>
            <person name="Luo F."/>
            <person name="Zhou W."/>
            <person name="Sun J."/>
            <person name="Mao Q."/>
            <person name="Liang P."/>
            <person name="Zhou C."/>
            <person name="Tian Y."/>
            <person name="Men J."/>
            <person name="Lv X."/>
            <person name="Huang L."/>
            <person name="Zhou J."/>
            <person name="Hu Y."/>
            <person name="Li R."/>
            <person name="Zhang F."/>
            <person name="Lei H."/>
            <person name="Li X."/>
            <person name="Hu X."/>
            <person name="Liang C."/>
            <person name="Xu J."/>
            <person name="Wu Z."/>
            <person name="Yu X."/>
        </authorList>
    </citation>
    <scope>NUCLEOTIDE SEQUENCE</scope>
    <source>
        <strain>Henan</strain>
    </source>
</reference>